<gene>
    <name evidence="3" type="ORF">BLL36_23570</name>
</gene>
<evidence type="ECO:0000313" key="4">
    <source>
        <dbReference type="Proteomes" id="UP000189295"/>
    </source>
</evidence>
<dbReference type="OrthoDB" id="9798046at2"/>
<name>A0A1V2JZL1_PSECE</name>
<comment type="similarity">
    <text evidence="1">Belongs to the RelE toxin family.</text>
</comment>
<dbReference type="Gene3D" id="3.30.2310.20">
    <property type="entry name" value="RelE-like"/>
    <property type="match status" value="1"/>
</dbReference>
<sequence length="100" mass="11678">MRLEWTPLALDDRDGIFDFIEQDNPRAAIEIDTRIAEQTQRLTVFPESGRVGRCVGTRELVIDRTPYIAAYDVHDDRVRVLRVLHEAQSWPEDWVGLMVR</sequence>
<dbReference type="InterPro" id="IPR007712">
    <property type="entry name" value="RelE/ParE_toxin"/>
</dbReference>
<dbReference type="Pfam" id="PF05016">
    <property type="entry name" value="ParE_toxin"/>
    <property type="match status" value="1"/>
</dbReference>
<proteinExistence type="inferred from homology"/>
<keyword evidence="2" id="KW-1277">Toxin-antitoxin system</keyword>
<accession>A0A1V2JZL1</accession>
<comment type="caution">
    <text evidence="3">The sequence shown here is derived from an EMBL/GenBank/DDBJ whole genome shotgun (WGS) entry which is preliminary data.</text>
</comment>
<dbReference type="RefSeq" id="WP_076954109.1">
    <property type="nucleotide sequence ID" value="NZ_MNPW01000013.1"/>
</dbReference>
<dbReference type="InterPro" id="IPR051803">
    <property type="entry name" value="TA_system_RelE-like_toxin"/>
</dbReference>
<dbReference type="NCBIfam" id="TIGR02385">
    <property type="entry name" value="RelE_StbE"/>
    <property type="match status" value="1"/>
</dbReference>
<evidence type="ECO:0000256" key="2">
    <source>
        <dbReference type="ARBA" id="ARBA00022649"/>
    </source>
</evidence>
<organism evidence="3 4">
    <name type="scientific">Pseudomonas cedrina subsp. cedrina</name>
    <dbReference type="NCBI Taxonomy" id="76762"/>
    <lineage>
        <taxon>Bacteria</taxon>
        <taxon>Pseudomonadati</taxon>
        <taxon>Pseudomonadota</taxon>
        <taxon>Gammaproteobacteria</taxon>
        <taxon>Pseudomonadales</taxon>
        <taxon>Pseudomonadaceae</taxon>
        <taxon>Pseudomonas</taxon>
    </lineage>
</organism>
<protein>
    <submittedName>
        <fullName evidence="3">Addiction module toxin RelE</fullName>
    </submittedName>
</protein>
<dbReference type="PANTHER" id="PTHR33755">
    <property type="entry name" value="TOXIN PARE1-RELATED"/>
    <property type="match status" value="1"/>
</dbReference>
<reference evidence="3 4" key="1">
    <citation type="submission" date="2016-10" db="EMBL/GenBank/DDBJ databases">
        <title>Pseudomonas lactis sp. nov. and Pseudomonas paralactis sp. nov., isolated from bovine raw milk.</title>
        <authorList>
            <person name="Von Neubeck M."/>
            <person name="Huptas C."/>
            <person name="Glueck C."/>
            <person name="Krewinkel M."/>
            <person name="Stoeckel M."/>
            <person name="Stressler T."/>
            <person name="Fischer L."/>
            <person name="Hinrichs J."/>
            <person name="Scherer S."/>
            <person name="Wenning M."/>
        </authorList>
    </citation>
    <scope>NUCLEOTIDE SEQUENCE [LARGE SCALE GENOMIC DNA]</scope>
    <source>
        <strain evidence="3 4">DSM 17516</strain>
    </source>
</reference>
<dbReference type="AlphaFoldDB" id="A0A1V2JZL1"/>
<dbReference type="EMBL" id="MNPW01000013">
    <property type="protein sequence ID" value="ONH50893.1"/>
    <property type="molecule type" value="Genomic_DNA"/>
</dbReference>
<dbReference type="InterPro" id="IPR035093">
    <property type="entry name" value="RelE/ParE_toxin_dom_sf"/>
</dbReference>
<evidence type="ECO:0000256" key="1">
    <source>
        <dbReference type="ARBA" id="ARBA00006226"/>
    </source>
</evidence>
<evidence type="ECO:0000313" key="3">
    <source>
        <dbReference type="EMBL" id="ONH50893.1"/>
    </source>
</evidence>
<dbReference type="Proteomes" id="UP000189295">
    <property type="component" value="Unassembled WGS sequence"/>
</dbReference>